<feature type="region of interest" description="Disordered" evidence="1">
    <location>
        <begin position="71"/>
        <end position="93"/>
    </location>
</feature>
<proteinExistence type="predicted"/>
<feature type="domain" description="Heterokaryon incompatibility" evidence="2">
    <location>
        <begin position="173"/>
        <end position="268"/>
    </location>
</feature>
<dbReference type="InterPro" id="IPR010730">
    <property type="entry name" value="HET"/>
</dbReference>
<protein>
    <submittedName>
        <fullName evidence="3">Heterokaryon incompatibility protein-domain-containing protein</fullName>
    </submittedName>
</protein>
<dbReference type="PANTHER" id="PTHR10622:SF10">
    <property type="entry name" value="HET DOMAIN-CONTAINING PROTEIN"/>
    <property type="match status" value="1"/>
</dbReference>
<evidence type="ECO:0000313" key="3">
    <source>
        <dbReference type="EMBL" id="KAH7313732.1"/>
    </source>
</evidence>
<dbReference type="EMBL" id="JAGPNK010000009">
    <property type="protein sequence ID" value="KAH7313732.1"/>
    <property type="molecule type" value="Genomic_DNA"/>
</dbReference>
<evidence type="ECO:0000259" key="2">
    <source>
        <dbReference type="Pfam" id="PF06985"/>
    </source>
</evidence>
<dbReference type="Proteomes" id="UP000813444">
    <property type="component" value="Unassembled WGS sequence"/>
</dbReference>
<feature type="compositionally biased region" description="Basic and acidic residues" evidence="1">
    <location>
        <begin position="71"/>
        <end position="80"/>
    </location>
</feature>
<reference evidence="3" key="1">
    <citation type="journal article" date="2021" name="Nat. Commun.">
        <title>Genetic determinants of endophytism in the Arabidopsis root mycobiome.</title>
        <authorList>
            <person name="Mesny F."/>
            <person name="Miyauchi S."/>
            <person name="Thiergart T."/>
            <person name="Pickel B."/>
            <person name="Atanasova L."/>
            <person name="Karlsson M."/>
            <person name="Huettel B."/>
            <person name="Barry K.W."/>
            <person name="Haridas S."/>
            <person name="Chen C."/>
            <person name="Bauer D."/>
            <person name="Andreopoulos W."/>
            <person name="Pangilinan J."/>
            <person name="LaButti K."/>
            <person name="Riley R."/>
            <person name="Lipzen A."/>
            <person name="Clum A."/>
            <person name="Drula E."/>
            <person name="Henrissat B."/>
            <person name="Kohler A."/>
            <person name="Grigoriev I.V."/>
            <person name="Martin F.M."/>
            <person name="Hacquard S."/>
        </authorList>
    </citation>
    <scope>NUCLEOTIDE SEQUENCE</scope>
    <source>
        <strain evidence="3">MPI-CAGE-CH-0235</strain>
    </source>
</reference>
<dbReference type="AlphaFoldDB" id="A0A8K0SLD9"/>
<name>A0A8K0SLD9_9HYPO</name>
<dbReference type="Pfam" id="PF06985">
    <property type="entry name" value="HET"/>
    <property type="match status" value="1"/>
</dbReference>
<evidence type="ECO:0000256" key="1">
    <source>
        <dbReference type="SAM" id="MobiDB-lite"/>
    </source>
</evidence>
<keyword evidence="4" id="KW-1185">Reference proteome</keyword>
<comment type="caution">
    <text evidence="3">The sequence shown here is derived from an EMBL/GenBank/DDBJ whole genome shotgun (WGS) entry which is preliminary data.</text>
</comment>
<sequence length="450" mass="51106">MNFAILVLAGLASAAILEQRDACGKGNNCARAVTGTREPPSQESKSADCSSYQTTTVTPYVTRTYYETVTKPREERDAAKRAPITGQNAEKRDTPHTIPAYASACTREGEYASACSCFGVPPTTTEASIETVWETVTVFAALSHPCCRTIMWLINARTLRLVYIEDEAKTPRYAILSHTWGNGEITFREMMALNSRLARKPKKKPGWSKVVNTCRLALSYKCDYAWIDTCCIDTSSSAELQEAINSMFHWYERAEICFVHLEDVAADEDYKKPDCSFRKSRWFRRGWTLQEMLAPGTLVFYDTAWSVISDKDDEDLRTIITEITGIDDYYLSPGNRKLFANAQQWLSHASVAERMSWAAGRETTRKEDLAYSLLGIFNINMPMLYGEGMKAFQRLQEEIMKIDDDSSLLCWGFDRPSYQTSEYDDESSILATHPDTFKHCRNIKPMRNRP</sequence>
<evidence type="ECO:0000313" key="4">
    <source>
        <dbReference type="Proteomes" id="UP000813444"/>
    </source>
</evidence>
<accession>A0A8K0SLD9</accession>
<dbReference type="PANTHER" id="PTHR10622">
    <property type="entry name" value="HET DOMAIN-CONTAINING PROTEIN"/>
    <property type="match status" value="1"/>
</dbReference>
<gene>
    <name evidence="3" type="ORF">B0I35DRAFT_410689</name>
</gene>
<dbReference type="OrthoDB" id="20872at2759"/>
<organism evidence="3 4">
    <name type="scientific">Stachybotrys elegans</name>
    <dbReference type="NCBI Taxonomy" id="80388"/>
    <lineage>
        <taxon>Eukaryota</taxon>
        <taxon>Fungi</taxon>
        <taxon>Dikarya</taxon>
        <taxon>Ascomycota</taxon>
        <taxon>Pezizomycotina</taxon>
        <taxon>Sordariomycetes</taxon>
        <taxon>Hypocreomycetidae</taxon>
        <taxon>Hypocreales</taxon>
        <taxon>Stachybotryaceae</taxon>
        <taxon>Stachybotrys</taxon>
    </lineage>
</organism>